<dbReference type="GO" id="GO:0098609">
    <property type="term" value="P:cell-cell adhesion"/>
    <property type="evidence" value="ECO:0007669"/>
    <property type="project" value="InterPro"/>
</dbReference>
<dbReference type="Proteomes" id="UP000516260">
    <property type="component" value="Chromosome 22"/>
</dbReference>
<dbReference type="PANTHER" id="PTHR15989">
    <property type="entry name" value="VEZATIN"/>
    <property type="match status" value="1"/>
</dbReference>
<dbReference type="PANTHER" id="PTHR15989:SF5">
    <property type="entry name" value="VEZATIN"/>
    <property type="match status" value="1"/>
</dbReference>
<dbReference type="GO" id="GO:0005886">
    <property type="term" value="C:plasma membrane"/>
    <property type="evidence" value="ECO:0007669"/>
    <property type="project" value="TreeGrafter"/>
</dbReference>
<accession>A0A4Z2BK65</accession>
<keyword evidence="3" id="KW-1185">Reference proteome</keyword>
<evidence type="ECO:0000313" key="2">
    <source>
        <dbReference type="EMBL" id="TNM91590.1"/>
    </source>
</evidence>
<name>A0A4Z2BK65_9TELE</name>
<reference evidence="2 3" key="1">
    <citation type="submission" date="2019-04" db="EMBL/GenBank/DDBJ databases">
        <title>The sequence and de novo assembly of Takifugu bimaculatus genome using PacBio and Hi-C technologies.</title>
        <authorList>
            <person name="Xu P."/>
            <person name="Liu B."/>
            <person name="Zhou Z."/>
        </authorList>
    </citation>
    <scope>NUCLEOTIDE SEQUENCE [LARGE SCALE GENOMIC DNA]</scope>
    <source>
        <strain evidence="2">TB-2018</strain>
        <tissue evidence="2">Muscle</tissue>
    </source>
</reference>
<feature type="region of interest" description="Disordered" evidence="1">
    <location>
        <begin position="225"/>
        <end position="252"/>
    </location>
</feature>
<organism evidence="2 3">
    <name type="scientific">Takifugu bimaculatus</name>
    <dbReference type="NCBI Taxonomy" id="433685"/>
    <lineage>
        <taxon>Eukaryota</taxon>
        <taxon>Metazoa</taxon>
        <taxon>Chordata</taxon>
        <taxon>Craniata</taxon>
        <taxon>Vertebrata</taxon>
        <taxon>Euteleostomi</taxon>
        <taxon>Actinopterygii</taxon>
        <taxon>Neopterygii</taxon>
        <taxon>Teleostei</taxon>
        <taxon>Neoteleostei</taxon>
        <taxon>Acanthomorphata</taxon>
        <taxon>Eupercaria</taxon>
        <taxon>Tetraodontiformes</taxon>
        <taxon>Tetradontoidea</taxon>
        <taxon>Tetraodontidae</taxon>
        <taxon>Takifugu</taxon>
    </lineage>
</organism>
<evidence type="ECO:0000256" key="1">
    <source>
        <dbReference type="SAM" id="MobiDB-lite"/>
    </source>
</evidence>
<dbReference type="AlphaFoldDB" id="A0A4Z2BK65"/>
<gene>
    <name evidence="2" type="ORF">fugu_019970</name>
</gene>
<proteinExistence type="predicted"/>
<comment type="caution">
    <text evidence="2">The sequence shown here is derived from an EMBL/GenBank/DDBJ whole genome shotgun (WGS) entry which is preliminary data.</text>
</comment>
<sequence length="252" mass="27827">MTEEFDEDVVFENSPLFQYLHDLGHTDFETCPIASQEEEYIDPEGDLTNPDNNPPKTLGGRFWRLAETLWTWSPIHQAAATRKLGQQLDSVFGQYSVRCILDQDVLLQEDVELIELLDPSLLTLSSSPSWIARSSKCSTQTKLHSQALFMGHSRADWPGSSAAGSLYHSWGPVVPGYSPMLLGSAGLGGAERGHALETWFHAESHPHPGHTSPDARPQWKDSDWAISQSSAPGAGDRGHLQRFHPGECGQLL</sequence>
<dbReference type="EMBL" id="SWLE01000015">
    <property type="protein sequence ID" value="TNM91590.1"/>
    <property type="molecule type" value="Genomic_DNA"/>
</dbReference>
<protein>
    <submittedName>
        <fullName evidence="2">Uncharacterized protein</fullName>
    </submittedName>
</protein>
<dbReference type="InterPro" id="IPR026858">
    <property type="entry name" value="Vezatin"/>
</dbReference>
<evidence type="ECO:0000313" key="3">
    <source>
        <dbReference type="Proteomes" id="UP000516260"/>
    </source>
</evidence>